<evidence type="ECO:0000313" key="1">
    <source>
        <dbReference type="EMBL" id="QBF74712.1"/>
    </source>
</evidence>
<name>A0A494WKY6_CLOS5</name>
<dbReference type="Proteomes" id="UP000289664">
    <property type="component" value="Chromosome"/>
</dbReference>
<dbReference type="KEGG" id="csci:HDCHBGLK_02114"/>
<gene>
    <name evidence="1" type="ORF">HDCHBGLK_02114</name>
</gene>
<evidence type="ECO:0000313" key="2">
    <source>
        <dbReference type="Proteomes" id="UP000289664"/>
    </source>
</evidence>
<reference evidence="1 2" key="1">
    <citation type="journal article" date="2019" name="Appl. Environ. Microbiol.">
        <title>Clostridium scindens ATCC 35704: integration of nutritional requirements, the complete genome sequence, and global transcriptional responses to bile acids.</title>
        <authorList>
            <person name="Devendran S."/>
            <person name="Shrestha R."/>
            <person name="Alves J.M.P."/>
            <person name="Wolf P.G."/>
            <person name="Ly L."/>
            <person name="Hernandez A.G."/>
            <person name="Mendez-Garcia C."/>
            <person name="Inboden A."/>
            <person name="Wiley J."/>
            <person name="Paul O."/>
            <person name="Allen A."/>
            <person name="Springer E."/>
            <person name="Wright C.L."/>
            <person name="Fields C.J."/>
            <person name="Daniel S.L."/>
            <person name="Ridlon J.M."/>
        </authorList>
    </citation>
    <scope>NUCLEOTIDE SEQUENCE [LARGE SCALE GENOMIC DNA]</scope>
    <source>
        <strain evidence="1 2">ATCC 35704</strain>
    </source>
</reference>
<dbReference type="EMBL" id="CP036170">
    <property type="protein sequence ID" value="QBF74712.1"/>
    <property type="molecule type" value="Genomic_DNA"/>
</dbReference>
<keyword evidence="2" id="KW-1185">Reference proteome</keyword>
<proteinExistence type="predicted"/>
<dbReference type="AlphaFoldDB" id="A0A494WKY6"/>
<accession>A0A494WKY6</accession>
<sequence>MSISSGTISANCLACSMPFSVRFHFLQDILTLSPVFRIINFDNMKTTLIDIEIMISARKNRCLCIPNLCIRIHFFNQSKKSHLQLTFLPKKCHMRKHFDLVPTFSKNYHIIPVRSIFIVTKMYSCIFIKSALHYFCQFADM</sequence>
<protein>
    <submittedName>
        <fullName evidence="1">Uncharacterized protein</fullName>
    </submittedName>
</protein>
<organism evidence="1 2">
    <name type="scientific">Clostridium scindens (strain ATCC 35704 / DSM 5676 / VPI 13733 / 19)</name>
    <dbReference type="NCBI Taxonomy" id="411468"/>
    <lineage>
        <taxon>Bacteria</taxon>
        <taxon>Bacillati</taxon>
        <taxon>Bacillota</taxon>
        <taxon>Clostridia</taxon>
        <taxon>Lachnospirales</taxon>
        <taxon>Lachnospiraceae</taxon>
    </lineage>
</organism>